<evidence type="ECO:0000259" key="2">
    <source>
        <dbReference type="Pfam" id="PF13472"/>
    </source>
</evidence>
<name>A0A7K1XSV2_9SPHI</name>
<dbReference type="RefSeq" id="WP_160905086.1">
    <property type="nucleotide sequence ID" value="NZ_WVHS01000001.1"/>
</dbReference>
<dbReference type="Proteomes" id="UP000451233">
    <property type="component" value="Unassembled WGS sequence"/>
</dbReference>
<comment type="caution">
    <text evidence="3">The sequence shown here is derived from an EMBL/GenBank/DDBJ whole genome shotgun (WGS) entry which is preliminary data.</text>
</comment>
<dbReference type="EMBL" id="WVHS01000001">
    <property type="protein sequence ID" value="MXV14083.1"/>
    <property type="molecule type" value="Genomic_DNA"/>
</dbReference>
<dbReference type="InterPro" id="IPR013830">
    <property type="entry name" value="SGNH_hydro"/>
</dbReference>
<sequence length="256" mass="28306">MLKRLKRSALLAIAVALSAFALPKKENYSLVFIGDSITQANAVENNAVNSPPAQAAAFLKDSGKFGNIQFSNQGRSGRTTLDFLPLTGKMYPNVITAADAFYRDKSATLLFSIMIGTNDSAVKGPNGAPVSAENYQKNLMEIADSLFTRYPGCKMVFHQPIWYSDSTRNTSTYLVEGRKRLQSYTPQLKRLVEHYKAARPGQVFFGDTKAYGYFKKHYLTAMKTEKGPAGTFYLHPNKEGSAKLGKFWAKALMAVL</sequence>
<keyword evidence="4" id="KW-1185">Reference proteome</keyword>
<feature type="chain" id="PRO_5029904591" evidence="1">
    <location>
        <begin position="22"/>
        <end position="256"/>
    </location>
</feature>
<reference evidence="3 4" key="1">
    <citation type="submission" date="2019-11" db="EMBL/GenBank/DDBJ databases">
        <title>Pedobacter sp. HMF7056 Genome sequencing and assembly.</title>
        <authorList>
            <person name="Kang H."/>
            <person name="Kim H."/>
            <person name="Joh K."/>
        </authorList>
    </citation>
    <scope>NUCLEOTIDE SEQUENCE [LARGE SCALE GENOMIC DNA]</scope>
    <source>
        <strain evidence="3 4">HMF7056</strain>
    </source>
</reference>
<dbReference type="InterPro" id="IPR036514">
    <property type="entry name" value="SGNH_hydro_sf"/>
</dbReference>
<dbReference type="Gene3D" id="3.40.50.1110">
    <property type="entry name" value="SGNH hydrolase"/>
    <property type="match status" value="1"/>
</dbReference>
<protein>
    <submittedName>
        <fullName evidence="3">Lipolytic protein G-D-S-L family</fullName>
    </submittedName>
</protein>
<organism evidence="3 4">
    <name type="scientific">Hufsiella ginkgonis</name>
    <dbReference type="NCBI Taxonomy" id="2695274"/>
    <lineage>
        <taxon>Bacteria</taxon>
        <taxon>Pseudomonadati</taxon>
        <taxon>Bacteroidota</taxon>
        <taxon>Sphingobacteriia</taxon>
        <taxon>Sphingobacteriales</taxon>
        <taxon>Sphingobacteriaceae</taxon>
        <taxon>Hufsiella</taxon>
    </lineage>
</organism>
<feature type="domain" description="SGNH hydrolase-type esterase" evidence="2">
    <location>
        <begin position="32"/>
        <end position="242"/>
    </location>
</feature>
<evidence type="ECO:0000256" key="1">
    <source>
        <dbReference type="SAM" id="SignalP"/>
    </source>
</evidence>
<proteinExistence type="predicted"/>
<keyword evidence="1" id="KW-0732">Signal</keyword>
<dbReference type="GO" id="GO:0016788">
    <property type="term" value="F:hydrolase activity, acting on ester bonds"/>
    <property type="evidence" value="ECO:0007669"/>
    <property type="project" value="UniProtKB-ARBA"/>
</dbReference>
<evidence type="ECO:0000313" key="4">
    <source>
        <dbReference type="Proteomes" id="UP000451233"/>
    </source>
</evidence>
<dbReference type="AlphaFoldDB" id="A0A7K1XSV2"/>
<dbReference type="Pfam" id="PF13472">
    <property type="entry name" value="Lipase_GDSL_2"/>
    <property type="match status" value="1"/>
</dbReference>
<accession>A0A7K1XSV2</accession>
<gene>
    <name evidence="3" type="ORF">GS398_02130</name>
</gene>
<evidence type="ECO:0000313" key="3">
    <source>
        <dbReference type="EMBL" id="MXV14083.1"/>
    </source>
</evidence>
<dbReference type="SUPFAM" id="SSF52266">
    <property type="entry name" value="SGNH hydrolase"/>
    <property type="match status" value="1"/>
</dbReference>
<feature type="signal peptide" evidence="1">
    <location>
        <begin position="1"/>
        <end position="21"/>
    </location>
</feature>